<feature type="region of interest" description="Disordered" evidence="16">
    <location>
        <begin position="1"/>
        <end position="20"/>
    </location>
</feature>
<comment type="catalytic activity">
    <reaction evidence="1">
        <text>L-lysine = D-beta-lysine</text>
        <dbReference type="Rhea" id="RHEA:44148"/>
        <dbReference type="ChEBI" id="CHEBI:32551"/>
        <dbReference type="ChEBI" id="CHEBI:84138"/>
    </reaction>
</comment>
<keyword evidence="7" id="KW-0949">S-adenosyl-L-methionine</keyword>
<dbReference type="PANTHER" id="PTHR30538:SF1">
    <property type="entry name" value="L-LYSINE 2,3-AMINOMUTASE"/>
    <property type="match status" value="1"/>
</dbReference>
<proteinExistence type="inferred from homology"/>
<accession>A0A1H3AVF8</accession>
<evidence type="ECO:0000256" key="9">
    <source>
        <dbReference type="ARBA" id="ARBA00022898"/>
    </source>
</evidence>
<comment type="cofactor">
    <cofactor evidence="3">
        <name>[4Fe-4S] cluster</name>
        <dbReference type="ChEBI" id="CHEBI:49883"/>
    </cofactor>
</comment>
<feature type="binding site" evidence="14">
    <location>
        <position position="138"/>
    </location>
    <ligand>
        <name>[4Fe-4S] cluster</name>
        <dbReference type="ChEBI" id="CHEBI:49883"/>
        <note>4Fe-4S-S-AdoMet</note>
    </ligand>
</feature>
<dbReference type="AlphaFoldDB" id="A0A1H3AVF8"/>
<evidence type="ECO:0000256" key="13">
    <source>
        <dbReference type="ARBA" id="ARBA00030756"/>
    </source>
</evidence>
<evidence type="ECO:0000256" key="14">
    <source>
        <dbReference type="PIRSR" id="PIRSR004911-1"/>
    </source>
</evidence>
<dbReference type="PROSITE" id="PS51918">
    <property type="entry name" value="RADICAL_SAM"/>
    <property type="match status" value="1"/>
</dbReference>
<keyword evidence="12" id="KW-0413">Isomerase</keyword>
<evidence type="ECO:0000256" key="10">
    <source>
        <dbReference type="ARBA" id="ARBA00023004"/>
    </source>
</evidence>
<dbReference type="CDD" id="cd01335">
    <property type="entry name" value="Radical_SAM"/>
    <property type="match status" value="1"/>
</dbReference>
<evidence type="ECO:0000256" key="3">
    <source>
        <dbReference type="ARBA" id="ARBA00001966"/>
    </source>
</evidence>
<evidence type="ECO:0000256" key="8">
    <source>
        <dbReference type="ARBA" id="ARBA00022723"/>
    </source>
</evidence>
<feature type="binding site" evidence="14">
    <location>
        <position position="131"/>
    </location>
    <ligand>
        <name>[4Fe-4S] cluster</name>
        <dbReference type="ChEBI" id="CHEBI:49883"/>
        <note>4Fe-4S-S-AdoMet</note>
    </ligand>
</feature>
<dbReference type="STRING" id="1058.SAMN05421783_12161"/>
<dbReference type="EMBL" id="FNNZ01000021">
    <property type="protein sequence ID" value="SDX33585.1"/>
    <property type="molecule type" value="Genomic_DNA"/>
</dbReference>
<keyword evidence="10" id="KW-0408">Iron</keyword>
<dbReference type="Gene3D" id="3.20.20.70">
    <property type="entry name" value="Aldolase class I"/>
    <property type="match status" value="1"/>
</dbReference>
<reference evidence="19" key="1">
    <citation type="submission" date="2016-10" db="EMBL/GenBank/DDBJ databases">
        <authorList>
            <person name="Varghese N."/>
            <person name="Submissions S."/>
        </authorList>
    </citation>
    <scope>NUCLEOTIDE SEQUENCE [LARGE SCALE GENOMIC DNA]</scope>
    <source>
        <strain evidence="19">DSM 217</strain>
    </source>
</reference>
<evidence type="ECO:0000256" key="4">
    <source>
        <dbReference type="ARBA" id="ARBA00008703"/>
    </source>
</evidence>
<evidence type="ECO:0000313" key="19">
    <source>
        <dbReference type="Proteomes" id="UP000198816"/>
    </source>
</evidence>
<feature type="domain" description="Radical SAM core" evidence="17">
    <location>
        <begin position="117"/>
        <end position="348"/>
    </location>
</feature>
<dbReference type="InterPro" id="IPR013785">
    <property type="entry name" value="Aldolase_TIM"/>
</dbReference>
<evidence type="ECO:0000259" key="17">
    <source>
        <dbReference type="PROSITE" id="PS51918"/>
    </source>
</evidence>
<evidence type="ECO:0000313" key="18">
    <source>
        <dbReference type="EMBL" id="SDX33585.1"/>
    </source>
</evidence>
<comment type="cofactor">
    <cofactor evidence="2 15">
        <name>pyridoxal 5'-phosphate</name>
        <dbReference type="ChEBI" id="CHEBI:597326"/>
    </cofactor>
</comment>
<dbReference type="OrthoDB" id="9770937at2"/>
<dbReference type="SFLD" id="SFLDS00029">
    <property type="entry name" value="Radical_SAM"/>
    <property type="match status" value="1"/>
</dbReference>
<keyword evidence="8 14" id="KW-0479">Metal-binding</keyword>
<feature type="modified residue" description="N6-(pyridoxal phosphate)lysine" evidence="15">
    <location>
        <position position="343"/>
    </location>
</feature>
<dbReference type="SFLD" id="SFLDG01070">
    <property type="entry name" value="PLP-dependent"/>
    <property type="match status" value="1"/>
</dbReference>
<keyword evidence="11 14" id="KW-0411">Iron-sulfur</keyword>
<evidence type="ECO:0000256" key="15">
    <source>
        <dbReference type="PIRSR" id="PIRSR603739-50"/>
    </source>
</evidence>
<evidence type="ECO:0000256" key="16">
    <source>
        <dbReference type="SAM" id="MobiDB-lite"/>
    </source>
</evidence>
<dbReference type="NCBIfam" id="TIGR00238">
    <property type="entry name" value="KamA family radical SAM protein"/>
    <property type="match status" value="1"/>
</dbReference>
<evidence type="ECO:0000256" key="2">
    <source>
        <dbReference type="ARBA" id="ARBA00001933"/>
    </source>
</evidence>
<dbReference type="GO" id="GO:0046872">
    <property type="term" value="F:metal ion binding"/>
    <property type="evidence" value="ECO:0007669"/>
    <property type="project" value="UniProtKB-KW"/>
</dbReference>
<dbReference type="Proteomes" id="UP000198816">
    <property type="component" value="Unassembled WGS sequence"/>
</dbReference>
<dbReference type="PIRSF" id="PIRSF004911">
    <property type="entry name" value="DUF160"/>
    <property type="match status" value="1"/>
</dbReference>
<keyword evidence="9 15" id="KW-0663">Pyridoxal phosphate</keyword>
<protein>
    <recommendedName>
        <fullName evidence="5">L-lysine 2,3-aminomutase</fullName>
    </recommendedName>
    <alternativeName>
        <fullName evidence="13">EF-P post-translational modification enzyme B</fullName>
    </alternativeName>
</protein>
<dbReference type="NCBIfam" id="TIGR03821">
    <property type="entry name" value="EFP_modif_epmB"/>
    <property type="match status" value="1"/>
</dbReference>
<keyword evidence="19" id="KW-1185">Reference proteome</keyword>
<evidence type="ECO:0000256" key="7">
    <source>
        <dbReference type="ARBA" id="ARBA00022691"/>
    </source>
</evidence>
<feature type="binding site" evidence="14">
    <location>
        <position position="135"/>
    </location>
    <ligand>
        <name>[4Fe-4S] cluster</name>
        <dbReference type="ChEBI" id="CHEBI:49883"/>
        <note>4Fe-4S-S-AdoMet</note>
    </ligand>
</feature>
<evidence type="ECO:0000256" key="5">
    <source>
        <dbReference type="ARBA" id="ARBA00022363"/>
    </source>
</evidence>
<organism evidence="18 19">
    <name type="scientific">Thiocapsa roseopersicina</name>
    <dbReference type="NCBI Taxonomy" id="1058"/>
    <lineage>
        <taxon>Bacteria</taxon>
        <taxon>Pseudomonadati</taxon>
        <taxon>Pseudomonadota</taxon>
        <taxon>Gammaproteobacteria</taxon>
        <taxon>Chromatiales</taxon>
        <taxon>Chromatiaceae</taxon>
        <taxon>Thiocapsa</taxon>
    </lineage>
</organism>
<dbReference type="InterPro" id="IPR003739">
    <property type="entry name" value="Lys_aminomutase/Glu_NH3_mut"/>
</dbReference>
<dbReference type="GO" id="GO:0051539">
    <property type="term" value="F:4 iron, 4 sulfur cluster binding"/>
    <property type="evidence" value="ECO:0007669"/>
    <property type="project" value="UniProtKB-KW"/>
</dbReference>
<evidence type="ECO:0000256" key="12">
    <source>
        <dbReference type="ARBA" id="ARBA00023235"/>
    </source>
</evidence>
<keyword evidence="6 14" id="KW-0004">4Fe-4S</keyword>
<dbReference type="SUPFAM" id="SSF102114">
    <property type="entry name" value="Radical SAM enzymes"/>
    <property type="match status" value="1"/>
</dbReference>
<dbReference type="GO" id="GO:0016853">
    <property type="term" value="F:isomerase activity"/>
    <property type="evidence" value="ECO:0007669"/>
    <property type="project" value="UniProtKB-KW"/>
</dbReference>
<sequence length="357" mass="38538">MVPRSIAACQTTTPEPFRRSERETAWKHDLAEAYRQADDLLAALGLSPEAIPDLDSAAPGFRMLVPRAFAALMTPGDPRDPLLRQVLPLGAERLSVAGFSRDPVGDASADVGSGLLRKYAGRALLIVTGGCAVHCRYCFRRHFPYAALGETPDRTAVAMASIAEDPEISEVILSGGDPLMLDDDRLGALLERLHEIPHLKRLRIHTRLPVVLPSRVTDALCRLLAGSHLATILVVHANHPSELGAQAEDALQRLGRAHLTLLNQSVLLSGVNDAVPTLVALSERLFECGVLPYYLHQLDLVEGAAHFAVSDAQALRLGEALRQRLPGYLVPRLVREVPGVGSKIPLIDSARIGSPLL</sequence>
<dbReference type="SFLD" id="SFLDF00314">
    <property type="entry name" value="L-lysine_2_3-aminomutase_(yjeK"/>
    <property type="match status" value="1"/>
</dbReference>
<evidence type="ECO:0000256" key="11">
    <source>
        <dbReference type="ARBA" id="ARBA00023014"/>
    </source>
</evidence>
<name>A0A1H3AVF8_THIRO</name>
<dbReference type="RefSeq" id="WP_093035886.1">
    <property type="nucleotide sequence ID" value="NZ_FNNZ01000021.1"/>
</dbReference>
<evidence type="ECO:0000256" key="1">
    <source>
        <dbReference type="ARBA" id="ARBA00001352"/>
    </source>
</evidence>
<dbReference type="PANTHER" id="PTHR30538">
    <property type="entry name" value="LYSINE 2,3-AMINOMUTASE-RELATED"/>
    <property type="match status" value="1"/>
</dbReference>
<comment type="similarity">
    <text evidence="4">Belongs to the radical SAM superfamily. KamA family.</text>
</comment>
<dbReference type="InterPro" id="IPR058240">
    <property type="entry name" value="rSAM_sf"/>
</dbReference>
<dbReference type="Pfam" id="PF04055">
    <property type="entry name" value="Radical_SAM"/>
    <property type="match status" value="1"/>
</dbReference>
<dbReference type="InterPro" id="IPR022462">
    <property type="entry name" value="EpmB"/>
</dbReference>
<evidence type="ECO:0000256" key="6">
    <source>
        <dbReference type="ARBA" id="ARBA00022485"/>
    </source>
</evidence>
<dbReference type="InterPro" id="IPR007197">
    <property type="entry name" value="rSAM"/>
</dbReference>
<gene>
    <name evidence="18" type="ORF">SAMN05421783_12161</name>
</gene>